<comment type="caution">
    <text evidence="5">The sequence shown here is derived from an EMBL/GenBank/DDBJ whole genome shotgun (WGS) entry which is preliminary data.</text>
</comment>
<proteinExistence type="predicted"/>
<dbReference type="RefSeq" id="WP_185906365.1">
    <property type="nucleotide sequence ID" value="NZ_JAASIO010000012.1"/>
</dbReference>
<keyword evidence="1" id="KW-0411">Iron-sulfur</keyword>
<dbReference type="PANTHER" id="PTHR43742">
    <property type="entry name" value="TRIMETHYLAMINE-N-OXIDE REDUCTASE"/>
    <property type="match status" value="1"/>
</dbReference>
<evidence type="ECO:0000313" key="5">
    <source>
        <dbReference type="EMBL" id="MBC2890707.1"/>
    </source>
</evidence>
<keyword evidence="6" id="KW-1185">Reference proteome</keyword>
<keyword evidence="1" id="KW-0408">Iron</keyword>
<dbReference type="Gene3D" id="2.20.25.90">
    <property type="entry name" value="ADC-like domains"/>
    <property type="match status" value="1"/>
</dbReference>
<dbReference type="InterPro" id="IPR006311">
    <property type="entry name" value="TAT_signal"/>
</dbReference>
<dbReference type="GO" id="GO:0016491">
    <property type="term" value="F:oxidoreductase activity"/>
    <property type="evidence" value="ECO:0007669"/>
    <property type="project" value="UniProtKB-KW"/>
</dbReference>
<evidence type="ECO:0008006" key="7">
    <source>
        <dbReference type="Google" id="ProtNLM"/>
    </source>
</evidence>
<evidence type="ECO:0000256" key="1">
    <source>
        <dbReference type="ARBA" id="ARBA00022485"/>
    </source>
</evidence>
<evidence type="ECO:0000256" key="2">
    <source>
        <dbReference type="ARBA" id="ARBA00022505"/>
    </source>
</evidence>
<reference evidence="5 6" key="1">
    <citation type="submission" date="2020-08" db="EMBL/GenBank/DDBJ databases">
        <authorList>
            <person name="Liu C."/>
            <person name="Sun Q."/>
        </authorList>
    </citation>
    <scope>NUCLEOTIDE SEQUENCE [LARGE SCALE GENOMIC DNA]</scope>
    <source>
        <strain evidence="5 6">N22</strain>
    </source>
</reference>
<dbReference type="PROSITE" id="PS51318">
    <property type="entry name" value="TAT"/>
    <property type="match status" value="1"/>
</dbReference>
<keyword evidence="2" id="KW-0500">Molybdenum</keyword>
<dbReference type="SUPFAM" id="SSF53706">
    <property type="entry name" value="Formate dehydrogenase/DMSO reductase, domains 1-3"/>
    <property type="match status" value="1"/>
</dbReference>
<gene>
    <name evidence="5" type="ORF">H7313_15355</name>
</gene>
<dbReference type="EMBL" id="JACMSE010000019">
    <property type="protein sequence ID" value="MBC2890707.1"/>
    <property type="molecule type" value="Genomic_DNA"/>
</dbReference>
<dbReference type="Gene3D" id="3.40.50.740">
    <property type="match status" value="1"/>
</dbReference>
<evidence type="ECO:0000256" key="4">
    <source>
        <dbReference type="ARBA" id="ARBA00023002"/>
    </source>
</evidence>
<dbReference type="AlphaFoldDB" id="A0A842JGC4"/>
<dbReference type="GO" id="GO:0051539">
    <property type="term" value="F:4 iron, 4 sulfur cluster binding"/>
    <property type="evidence" value="ECO:0007669"/>
    <property type="project" value="UniProtKB-KW"/>
</dbReference>
<keyword evidence="1" id="KW-0004">4Fe-4S</keyword>
<protein>
    <recommendedName>
        <fullName evidence="7">Tat pathway signal protein</fullName>
    </recommendedName>
</protein>
<keyword evidence="3" id="KW-0732">Signal</keyword>
<dbReference type="Proteomes" id="UP000587396">
    <property type="component" value="Unassembled WGS sequence"/>
</dbReference>
<evidence type="ECO:0000313" key="6">
    <source>
        <dbReference type="Proteomes" id="UP000587396"/>
    </source>
</evidence>
<name>A0A842JGC4_9ACTN</name>
<sequence length="258" mass="27030">MGSKNIDRRTFVEAMGALGALTVAGATLGTQPTAAVAAESAFPAPAKGKPVEASVDPKTGEVAVNEDVVVRYSGCVGCYCSCGNRVKLDRETGSVLGVGGNPYNPADAYPFLDFEAPLTEAYQSLSYANGKGNLLRGTVCGRGNGTLDGYTQPDRITAPLKRAGKRGEGKWKAIGWDQLIKEVTEGGKLFADIGEDRDIMGFKALHDTETPLNPDEPSLGPVSNQLVMLGSRSDGRGNFSSRFASTFGTINAYGHASS</sequence>
<dbReference type="PANTHER" id="PTHR43742:SF9">
    <property type="entry name" value="TETRATHIONATE REDUCTASE SUBUNIT A"/>
    <property type="match status" value="1"/>
</dbReference>
<keyword evidence="1" id="KW-0479">Metal-binding</keyword>
<keyword evidence="4" id="KW-0560">Oxidoreductase</keyword>
<evidence type="ECO:0000256" key="3">
    <source>
        <dbReference type="ARBA" id="ARBA00022729"/>
    </source>
</evidence>
<dbReference type="InterPro" id="IPR050612">
    <property type="entry name" value="Prok_Mopterin_Oxidored"/>
</dbReference>
<organism evidence="5 6">
    <name type="scientific">Gordonibacter massiliensis</name>
    <name type="common">ex Traore et al. 2017</name>
    <dbReference type="NCBI Taxonomy" id="1841863"/>
    <lineage>
        <taxon>Bacteria</taxon>
        <taxon>Bacillati</taxon>
        <taxon>Actinomycetota</taxon>
        <taxon>Coriobacteriia</taxon>
        <taxon>Eggerthellales</taxon>
        <taxon>Eggerthellaceae</taxon>
        <taxon>Gordonibacter</taxon>
    </lineage>
</organism>
<accession>A0A842JGC4</accession>